<dbReference type="Pfam" id="PF19081">
    <property type="entry name" value="Ig_7"/>
    <property type="match status" value="1"/>
</dbReference>
<accession>A0A2P8DDA9</accession>
<dbReference type="NCBIfam" id="TIGR04131">
    <property type="entry name" value="Bac_Flav_CTERM"/>
    <property type="match status" value="1"/>
</dbReference>
<reference evidence="2 3" key="1">
    <citation type="submission" date="2018-03" db="EMBL/GenBank/DDBJ databases">
        <title>Genomic Encyclopedia of Type Strains, Phase III (KMG-III): the genomes of soil and plant-associated and newly described type strains.</title>
        <authorList>
            <person name="Whitman W."/>
        </authorList>
    </citation>
    <scope>NUCLEOTIDE SEQUENCE [LARGE SCALE GENOMIC DNA]</scope>
    <source>
        <strain evidence="2 3">CGMCC 1.12700</strain>
    </source>
</reference>
<name>A0A2P8DDA9_9BACT</name>
<comment type="caution">
    <text evidence="2">The sequence shown here is derived from an EMBL/GenBank/DDBJ whole genome shotgun (WGS) entry which is preliminary data.</text>
</comment>
<organism evidence="2 3">
    <name type="scientific">Taibaiella chishuiensis</name>
    <dbReference type="NCBI Taxonomy" id="1434707"/>
    <lineage>
        <taxon>Bacteria</taxon>
        <taxon>Pseudomonadati</taxon>
        <taxon>Bacteroidota</taxon>
        <taxon>Chitinophagia</taxon>
        <taxon>Chitinophagales</taxon>
        <taxon>Chitinophagaceae</taxon>
        <taxon>Taibaiella</taxon>
    </lineage>
</organism>
<proteinExistence type="predicted"/>
<feature type="domain" description="Ig-like" evidence="1">
    <location>
        <begin position="574"/>
        <end position="628"/>
    </location>
</feature>
<protein>
    <submittedName>
        <fullName evidence="2">Gliding motility-associated-like protein</fullName>
    </submittedName>
</protein>
<dbReference type="EMBL" id="PYGD01000001">
    <property type="protein sequence ID" value="PSK95157.1"/>
    <property type="molecule type" value="Genomic_DNA"/>
</dbReference>
<sequence length="723" mass="76210">MNRYLYTVLKSIFLLQLFISGAVAYGQISITANQNATVLAQRLAGSGVTITNATLTCAAAANGVFTVTSSNLGLDSGIVLTTGNAMAVAAAEPPLTSNNNNTNGDPALAALSGASTTRDACMLQFDLVPKGDTVKFEYVFGSEEYINSICGPYNDAFAFFISGPGIAGTYNMARVPGTNIPVTVNSINNGIPGTYGSLPNCTAMGAGSPFTAYYINNAGGTTVGYRGFTTVLTAAHSVNPCDTYHLKLTIADAQNGLYDSGVFIKAGSLQSTTFSVAAQGPVTLPGGKALYKGCLPGSFTFSRSVAKPSPQVLNYQVGGTAVNGTDYTSLPGTVTIPANATSVTVAVTGLPTPPAGTRDLIVRLLAPANCSGGGLNVIDSATLLLLDAPQMSLLTNDTTVCEGNYVQIEGNSSTGLTFNWTPAIGLNNTGILTPLANPATSTTYVLKAYAAAGSGCDTLTGALQLNIMPKPLYVDAGEDVNVCEHTPIMITPMIAPDNSAFTYQWTSAHGTVTDKILEIPDPSVAQSGTYYFTVSSGICGSVSDSVQINIVSFPLPPAIEPLKVCVNEMIKKIPVTGSNLKWYKDALGGMPLEGAPQINTATEQVQQFYVSQSYGDCESERGRFTVTVERCCDDFIFIPTAFTPNQDGLNDYFEMKVHDGTRITRVEIFNRWGQMVYLEDGGLPWNGIFNGKVVDLGNYFYHVTYLCKDGTLLHKRGEVLVVK</sequence>
<dbReference type="OrthoDB" id="9765926at2"/>
<dbReference type="InterPro" id="IPR026341">
    <property type="entry name" value="T9SS_type_B"/>
</dbReference>
<dbReference type="Gene3D" id="2.60.40.2030">
    <property type="match status" value="1"/>
</dbReference>
<dbReference type="InterPro" id="IPR049804">
    <property type="entry name" value="Choice_anch_L"/>
</dbReference>
<dbReference type="NCBIfam" id="NF038133">
    <property type="entry name" value="choice_anch_L"/>
    <property type="match status" value="1"/>
</dbReference>
<dbReference type="InterPro" id="IPR044023">
    <property type="entry name" value="Ig_7"/>
</dbReference>
<dbReference type="SUPFAM" id="SSF141072">
    <property type="entry name" value="CalX-like"/>
    <property type="match status" value="1"/>
</dbReference>
<dbReference type="AlphaFoldDB" id="A0A2P8DDA9"/>
<dbReference type="Proteomes" id="UP000240572">
    <property type="component" value="Unassembled WGS sequence"/>
</dbReference>
<evidence type="ECO:0000259" key="1">
    <source>
        <dbReference type="Pfam" id="PF19081"/>
    </source>
</evidence>
<gene>
    <name evidence="2" type="ORF">B0I18_1011322</name>
</gene>
<evidence type="ECO:0000313" key="3">
    <source>
        <dbReference type="Proteomes" id="UP000240572"/>
    </source>
</evidence>
<keyword evidence="3" id="KW-1185">Reference proteome</keyword>
<dbReference type="Pfam" id="PF13585">
    <property type="entry name" value="CHU_C"/>
    <property type="match status" value="1"/>
</dbReference>
<dbReference type="RefSeq" id="WP_106521828.1">
    <property type="nucleotide sequence ID" value="NZ_PYGD01000001.1"/>
</dbReference>
<dbReference type="InterPro" id="IPR038081">
    <property type="entry name" value="CalX-like_sf"/>
</dbReference>
<evidence type="ECO:0000313" key="2">
    <source>
        <dbReference type="EMBL" id="PSK95157.1"/>
    </source>
</evidence>